<dbReference type="PANTHER" id="PTHR30466:SF11">
    <property type="entry name" value="FLAVIN-DEPENDENT MONOOXYGENASE, REDUCTASE SUBUNIT HSAB"/>
    <property type="match status" value="1"/>
</dbReference>
<evidence type="ECO:0000256" key="1">
    <source>
        <dbReference type="ARBA" id="ARBA00008898"/>
    </source>
</evidence>
<dbReference type="PANTHER" id="PTHR30466">
    <property type="entry name" value="FLAVIN REDUCTASE"/>
    <property type="match status" value="1"/>
</dbReference>
<reference evidence="4 5" key="1">
    <citation type="submission" date="2018-08" db="EMBL/GenBank/DDBJ databases">
        <title>Genomic Encyclopedia of Type Strains, Phase IV (KMG-IV): sequencing the most valuable type-strain genomes for metagenomic binning, comparative biology and taxonomic classification.</title>
        <authorList>
            <person name="Goeker M."/>
        </authorList>
    </citation>
    <scope>NUCLEOTIDE SEQUENCE [LARGE SCALE GENOMIC DNA]</scope>
    <source>
        <strain evidence="4 5">DSM 23923</strain>
    </source>
</reference>
<evidence type="ECO:0000259" key="3">
    <source>
        <dbReference type="SMART" id="SM00903"/>
    </source>
</evidence>
<gene>
    <name evidence="4" type="ORF">DFR64_1834</name>
</gene>
<comment type="caution">
    <text evidence="4">The sequence shown here is derived from an EMBL/GenBank/DDBJ whole genome shotgun (WGS) entry which is preliminary data.</text>
</comment>
<comment type="similarity">
    <text evidence="1">Belongs to the non-flavoprotein flavin reductase family.</text>
</comment>
<evidence type="ECO:0000256" key="2">
    <source>
        <dbReference type="ARBA" id="ARBA00023002"/>
    </source>
</evidence>
<organism evidence="4 5">
    <name type="scientific">Pelolinea submarina</name>
    <dbReference type="NCBI Taxonomy" id="913107"/>
    <lineage>
        <taxon>Bacteria</taxon>
        <taxon>Bacillati</taxon>
        <taxon>Chloroflexota</taxon>
        <taxon>Anaerolineae</taxon>
        <taxon>Anaerolineales</taxon>
        <taxon>Anaerolineaceae</taxon>
        <taxon>Pelolinea</taxon>
    </lineage>
</organism>
<evidence type="ECO:0000313" key="4">
    <source>
        <dbReference type="EMBL" id="REG08467.1"/>
    </source>
</evidence>
<keyword evidence="5" id="KW-1185">Reference proteome</keyword>
<keyword evidence="4" id="KW-0503">Monooxygenase</keyword>
<accession>A0A347ZNI3</accession>
<protein>
    <submittedName>
        <fullName evidence="4">3-hydroxy-9,10-secoandrosta-1,3,5(10)-triene-9, 17-dione monooxygenase reductase component</fullName>
    </submittedName>
</protein>
<dbReference type="SMART" id="SM00903">
    <property type="entry name" value="Flavin_Reduct"/>
    <property type="match status" value="1"/>
</dbReference>
<dbReference type="Gene3D" id="2.30.110.10">
    <property type="entry name" value="Electron Transport, Fmn-binding Protein, Chain A"/>
    <property type="match status" value="1"/>
</dbReference>
<evidence type="ECO:0000313" key="5">
    <source>
        <dbReference type="Proteomes" id="UP000256388"/>
    </source>
</evidence>
<dbReference type="InterPro" id="IPR002563">
    <property type="entry name" value="Flavin_Rdtase-like_dom"/>
</dbReference>
<dbReference type="Pfam" id="PF01613">
    <property type="entry name" value="Flavin_Reduct"/>
    <property type="match status" value="1"/>
</dbReference>
<name>A0A347ZNI3_9CHLR</name>
<keyword evidence="2" id="KW-0560">Oxidoreductase</keyword>
<sequence>MDAVNNETLKMVMRNWTSGVGVVTSSYQGERSGTTISSFASVSLDPPLVLFNLTGENATRMMIEQSGKFGVSMLAYDQHDLSEIFAGFGRRVEDRFAGLQTFTLKGGVPLLPDALAWLDCEVFQIVPLPGSSLIIGKVVDGKLGEYRCPLVYHNRAYVDIINDSACKGKIKSF</sequence>
<dbReference type="GO" id="GO:0004497">
    <property type="term" value="F:monooxygenase activity"/>
    <property type="evidence" value="ECO:0007669"/>
    <property type="project" value="UniProtKB-KW"/>
</dbReference>
<dbReference type="RefSeq" id="WP_158674910.1">
    <property type="nucleotide sequence ID" value="NZ_AP018437.1"/>
</dbReference>
<dbReference type="AlphaFoldDB" id="A0A347ZNI3"/>
<dbReference type="InterPro" id="IPR050268">
    <property type="entry name" value="NADH-dep_flavin_reductase"/>
</dbReference>
<dbReference type="InterPro" id="IPR012349">
    <property type="entry name" value="Split_barrel_FMN-bd"/>
</dbReference>
<dbReference type="SUPFAM" id="SSF50475">
    <property type="entry name" value="FMN-binding split barrel"/>
    <property type="match status" value="1"/>
</dbReference>
<proteinExistence type="inferred from homology"/>
<dbReference type="EMBL" id="QUMS01000002">
    <property type="protein sequence ID" value="REG08467.1"/>
    <property type="molecule type" value="Genomic_DNA"/>
</dbReference>
<dbReference type="Proteomes" id="UP000256388">
    <property type="component" value="Unassembled WGS sequence"/>
</dbReference>
<dbReference type="GO" id="GO:0010181">
    <property type="term" value="F:FMN binding"/>
    <property type="evidence" value="ECO:0007669"/>
    <property type="project" value="InterPro"/>
</dbReference>
<dbReference type="GO" id="GO:0042602">
    <property type="term" value="F:riboflavin reductase (NADPH) activity"/>
    <property type="evidence" value="ECO:0007669"/>
    <property type="project" value="TreeGrafter"/>
</dbReference>
<dbReference type="OrthoDB" id="9792858at2"/>
<feature type="domain" description="Flavin reductase like" evidence="3">
    <location>
        <begin position="13"/>
        <end position="159"/>
    </location>
</feature>